<evidence type="ECO:0000256" key="2">
    <source>
        <dbReference type="ARBA" id="ARBA00023002"/>
    </source>
</evidence>
<feature type="signal peptide" evidence="3">
    <location>
        <begin position="1"/>
        <end position="19"/>
    </location>
</feature>
<dbReference type="InterPro" id="IPR012951">
    <property type="entry name" value="BBE"/>
</dbReference>
<feature type="domain" description="FAD-binding PCMH-type" evidence="4">
    <location>
        <begin position="113"/>
        <end position="294"/>
    </location>
</feature>
<keyword evidence="3" id="KW-0732">Signal</keyword>
<comment type="caution">
    <text evidence="5">The sequence shown here is derived from an EMBL/GenBank/DDBJ whole genome shotgun (WGS) entry which is preliminary data.</text>
</comment>
<accession>A0AAD7CZL0</accession>
<protein>
    <submittedName>
        <fullName evidence="5">FAD-binding domain-containing protein</fullName>
    </submittedName>
</protein>
<comment type="similarity">
    <text evidence="1">Belongs to the oxygen-dependent FAD-linked oxidoreductase family.</text>
</comment>
<dbReference type="PANTHER" id="PTHR13878">
    <property type="entry name" value="GULONOLACTONE OXIDASE"/>
    <property type="match status" value="1"/>
</dbReference>
<dbReference type="GO" id="GO:0071949">
    <property type="term" value="F:FAD binding"/>
    <property type="evidence" value="ECO:0007669"/>
    <property type="project" value="InterPro"/>
</dbReference>
<dbReference type="Proteomes" id="UP001221757">
    <property type="component" value="Unassembled WGS sequence"/>
</dbReference>
<dbReference type="InterPro" id="IPR016166">
    <property type="entry name" value="FAD-bd_PCMH"/>
</dbReference>
<keyword evidence="6" id="KW-1185">Reference proteome</keyword>
<evidence type="ECO:0000256" key="1">
    <source>
        <dbReference type="ARBA" id="ARBA00005466"/>
    </source>
</evidence>
<evidence type="ECO:0000259" key="4">
    <source>
        <dbReference type="PROSITE" id="PS51387"/>
    </source>
</evidence>
<dbReference type="InterPro" id="IPR036318">
    <property type="entry name" value="FAD-bd_PCMH-like_sf"/>
</dbReference>
<name>A0AAD7CZL0_MYCRO</name>
<dbReference type="Pfam" id="PF08031">
    <property type="entry name" value="BBE"/>
    <property type="match status" value="1"/>
</dbReference>
<proteinExistence type="inferred from homology"/>
<dbReference type="EMBL" id="JARKIE010000171">
    <property type="protein sequence ID" value="KAJ7671831.1"/>
    <property type="molecule type" value="Genomic_DNA"/>
</dbReference>
<evidence type="ECO:0000313" key="5">
    <source>
        <dbReference type="EMBL" id="KAJ7671831.1"/>
    </source>
</evidence>
<keyword evidence="2" id="KW-0560">Oxidoreductase</keyword>
<evidence type="ECO:0000313" key="6">
    <source>
        <dbReference type="Proteomes" id="UP001221757"/>
    </source>
</evidence>
<dbReference type="InterPro" id="IPR050432">
    <property type="entry name" value="FAD-linked_Oxidoreductases_BP"/>
</dbReference>
<dbReference type="SUPFAM" id="SSF56176">
    <property type="entry name" value="FAD-binding/transporter-associated domain-like"/>
    <property type="match status" value="1"/>
</dbReference>
<dbReference type="GO" id="GO:0016491">
    <property type="term" value="F:oxidoreductase activity"/>
    <property type="evidence" value="ECO:0007669"/>
    <property type="project" value="UniProtKB-KW"/>
</dbReference>
<evidence type="ECO:0000256" key="3">
    <source>
        <dbReference type="SAM" id="SignalP"/>
    </source>
</evidence>
<organism evidence="5 6">
    <name type="scientific">Mycena rosella</name>
    <name type="common">Pink bonnet</name>
    <name type="synonym">Agaricus rosellus</name>
    <dbReference type="NCBI Taxonomy" id="1033263"/>
    <lineage>
        <taxon>Eukaryota</taxon>
        <taxon>Fungi</taxon>
        <taxon>Dikarya</taxon>
        <taxon>Basidiomycota</taxon>
        <taxon>Agaricomycotina</taxon>
        <taxon>Agaricomycetes</taxon>
        <taxon>Agaricomycetidae</taxon>
        <taxon>Agaricales</taxon>
        <taxon>Marasmiineae</taxon>
        <taxon>Mycenaceae</taxon>
        <taxon>Mycena</taxon>
    </lineage>
</organism>
<dbReference type="Gene3D" id="3.30.465.10">
    <property type="match status" value="2"/>
</dbReference>
<dbReference type="PANTHER" id="PTHR13878:SF91">
    <property type="entry name" value="FAD BINDING DOMAIN PROTEIN (AFU_ORTHOLOGUE AFUA_6G12070)-RELATED"/>
    <property type="match status" value="1"/>
</dbReference>
<dbReference type="InterPro" id="IPR016169">
    <property type="entry name" value="FAD-bd_PCMH_sub2"/>
</dbReference>
<dbReference type="Pfam" id="PF01565">
    <property type="entry name" value="FAD_binding_4"/>
    <property type="match status" value="1"/>
</dbReference>
<gene>
    <name evidence="5" type="ORF">B0H17DRAFT_1162066</name>
</gene>
<feature type="chain" id="PRO_5041995871" evidence="3">
    <location>
        <begin position="20"/>
        <end position="558"/>
    </location>
</feature>
<dbReference type="PROSITE" id="PS51387">
    <property type="entry name" value="FAD_PCMH"/>
    <property type="match status" value="1"/>
</dbReference>
<reference evidence="5" key="1">
    <citation type="submission" date="2023-03" db="EMBL/GenBank/DDBJ databases">
        <title>Massive genome expansion in bonnet fungi (Mycena s.s.) driven by repeated elements and novel gene families across ecological guilds.</title>
        <authorList>
            <consortium name="Lawrence Berkeley National Laboratory"/>
            <person name="Harder C.B."/>
            <person name="Miyauchi S."/>
            <person name="Viragh M."/>
            <person name="Kuo A."/>
            <person name="Thoen E."/>
            <person name="Andreopoulos B."/>
            <person name="Lu D."/>
            <person name="Skrede I."/>
            <person name="Drula E."/>
            <person name="Henrissat B."/>
            <person name="Morin E."/>
            <person name="Kohler A."/>
            <person name="Barry K."/>
            <person name="LaButti K."/>
            <person name="Morin E."/>
            <person name="Salamov A."/>
            <person name="Lipzen A."/>
            <person name="Mereny Z."/>
            <person name="Hegedus B."/>
            <person name="Baldrian P."/>
            <person name="Stursova M."/>
            <person name="Weitz H."/>
            <person name="Taylor A."/>
            <person name="Grigoriev I.V."/>
            <person name="Nagy L.G."/>
            <person name="Martin F."/>
            <person name="Kauserud H."/>
        </authorList>
    </citation>
    <scope>NUCLEOTIDE SEQUENCE</scope>
    <source>
        <strain evidence="5">CBHHK067</strain>
    </source>
</reference>
<dbReference type="AlphaFoldDB" id="A0AAD7CZL0"/>
<dbReference type="InterPro" id="IPR006094">
    <property type="entry name" value="Oxid_FAD_bind_N"/>
</dbReference>
<sequence>MSIFTCGLLLVSALTGVSSTAIRNVSPEQWHALNATVGGRLRSVTPFALPCFSLYNNQSLPVDLQACSAIQVNYTSRNFRVEYETCMNTNSRCLLDSTNPSNLLATEGASCDQGEISPYYIDVDNVSDIQAAFTFSEQTQVPLSIKNTGHDLLGRSRRRDSLGIWTHHLQTMSYHQNFVPALCRGSHRAITVGAGITFEQVYKFADENDVMFVGGYTETVGVSGGWMMGGGHSVLSPSLGLGVDRVLEIKIVTPDGTLRITNACQNTDLFWALRGGGGGTFGVVIESTHLVEQRIPIQVISMTFTPTATNLRRYFEILVNNSVHWSELGWGGHVNSQPAGIVYVNPRVSLAQATASMAQLTGFALANNGTAAVETLPSWFSFFQLFVVKGQSPVGSSAALGSRLIPKALFETPAGRAKLVAHLLAQTAARGMPYIPVGTPIAFDYTPGTTSVTPAWRDSLWHLTSAGVWPYNSTVADIRAALGSLHDFADDLHTLAPSSGSYMNEGDVYESDHEFSYWGPNYPRLLAVKNKYDPLGLLDCWKCVGWKGAAQFPCYPTL</sequence>